<comment type="caution">
    <text evidence="2">The sequence shown here is derived from an EMBL/GenBank/DDBJ whole genome shotgun (WGS) entry which is preliminary data.</text>
</comment>
<keyword evidence="3" id="KW-1185">Reference proteome</keyword>
<dbReference type="Proteomes" id="UP000518887">
    <property type="component" value="Unassembled WGS sequence"/>
</dbReference>
<dbReference type="PROSITE" id="PS51257">
    <property type="entry name" value="PROKAR_LIPOPROTEIN"/>
    <property type="match status" value="1"/>
</dbReference>
<dbReference type="RefSeq" id="WP_184658092.1">
    <property type="nucleotide sequence ID" value="NZ_CP031518.1"/>
</dbReference>
<evidence type="ECO:0000256" key="1">
    <source>
        <dbReference type="SAM" id="SignalP"/>
    </source>
</evidence>
<dbReference type="Pfam" id="PF13620">
    <property type="entry name" value="CarboxypepD_reg"/>
    <property type="match status" value="1"/>
</dbReference>
<reference evidence="2 3" key="1">
    <citation type="submission" date="2020-08" db="EMBL/GenBank/DDBJ databases">
        <title>Genomic Encyclopedia of Type Strains, Phase IV (KMG-IV): sequencing the most valuable type-strain genomes for metagenomic binning, comparative biology and taxonomic classification.</title>
        <authorList>
            <person name="Goeker M."/>
        </authorList>
    </citation>
    <scope>NUCLEOTIDE SEQUENCE [LARGE SCALE GENOMIC DNA]</scope>
    <source>
        <strain evidence="2 3">DSM 103462</strain>
    </source>
</reference>
<dbReference type="EMBL" id="JACHFQ010000003">
    <property type="protein sequence ID" value="MBB5225623.1"/>
    <property type="molecule type" value="Genomic_DNA"/>
</dbReference>
<organism evidence="2 3">
    <name type="scientific">Treponema ruminis</name>
    <dbReference type="NCBI Taxonomy" id="744515"/>
    <lineage>
        <taxon>Bacteria</taxon>
        <taxon>Pseudomonadati</taxon>
        <taxon>Spirochaetota</taxon>
        <taxon>Spirochaetia</taxon>
        <taxon>Spirochaetales</taxon>
        <taxon>Treponemataceae</taxon>
        <taxon>Treponema</taxon>
    </lineage>
</organism>
<keyword evidence="1" id="KW-0732">Signal</keyword>
<sequence>MRTSKFFLIILSALFFSCASTKFEGKAVLTGRVCDTDGKPVPNYHINAGIGLNAITDAGGVFVIRDLPAGNYVISGSGDGWCSTEQEVSFYDRKSIVCIEVESLESILPQIESFIKEKNYSAAKKLLYKSKKLNESNAIFNCYKQLIAYCSSPSSKHEKAFLASLEGF</sequence>
<name>A0A7W8G856_9SPIR</name>
<evidence type="ECO:0000313" key="2">
    <source>
        <dbReference type="EMBL" id="MBB5225623.1"/>
    </source>
</evidence>
<dbReference type="SUPFAM" id="SSF49452">
    <property type="entry name" value="Starch-binding domain-like"/>
    <property type="match status" value="1"/>
</dbReference>
<feature type="signal peptide" evidence="1">
    <location>
        <begin position="1"/>
        <end position="22"/>
    </location>
</feature>
<dbReference type="InterPro" id="IPR013784">
    <property type="entry name" value="Carb-bd-like_fold"/>
</dbReference>
<gene>
    <name evidence="2" type="ORF">HNP76_000980</name>
</gene>
<evidence type="ECO:0000313" key="3">
    <source>
        <dbReference type="Proteomes" id="UP000518887"/>
    </source>
</evidence>
<dbReference type="AlphaFoldDB" id="A0A7W8G856"/>
<accession>A0A7W8G856</accession>
<protein>
    <recommendedName>
        <fullName evidence="4">Carboxypeptidase regulatory-like domain-containing protein</fullName>
    </recommendedName>
</protein>
<proteinExistence type="predicted"/>
<dbReference type="Gene3D" id="2.60.40.1120">
    <property type="entry name" value="Carboxypeptidase-like, regulatory domain"/>
    <property type="match status" value="1"/>
</dbReference>
<feature type="chain" id="PRO_5030584580" description="Carboxypeptidase regulatory-like domain-containing protein" evidence="1">
    <location>
        <begin position="23"/>
        <end position="168"/>
    </location>
</feature>
<dbReference type="GO" id="GO:0030246">
    <property type="term" value="F:carbohydrate binding"/>
    <property type="evidence" value="ECO:0007669"/>
    <property type="project" value="InterPro"/>
</dbReference>
<evidence type="ECO:0008006" key="4">
    <source>
        <dbReference type="Google" id="ProtNLM"/>
    </source>
</evidence>